<keyword evidence="5" id="KW-1185">Reference proteome</keyword>
<evidence type="ECO:0000256" key="1">
    <source>
        <dbReference type="ARBA" id="ARBA00022679"/>
    </source>
</evidence>
<dbReference type="InterPro" id="IPR016181">
    <property type="entry name" value="Acyl_CoA_acyltransferase"/>
</dbReference>
<evidence type="ECO:0000313" key="4">
    <source>
        <dbReference type="EMBL" id="QEG35537.1"/>
    </source>
</evidence>
<keyword evidence="2" id="KW-0012">Acyltransferase</keyword>
<organism evidence="4 5">
    <name type="scientific">Bythopirellula goksoeyrii</name>
    <dbReference type="NCBI Taxonomy" id="1400387"/>
    <lineage>
        <taxon>Bacteria</taxon>
        <taxon>Pseudomonadati</taxon>
        <taxon>Planctomycetota</taxon>
        <taxon>Planctomycetia</taxon>
        <taxon>Pirellulales</taxon>
        <taxon>Lacipirellulaceae</taxon>
        <taxon>Bythopirellula</taxon>
    </lineage>
</organism>
<protein>
    <submittedName>
        <fullName evidence="4">Ribosomal-protein-alanine N-acetyltransferase</fullName>
    </submittedName>
</protein>
<proteinExistence type="predicted"/>
<dbReference type="Proteomes" id="UP000323917">
    <property type="component" value="Chromosome"/>
</dbReference>
<dbReference type="GO" id="GO:0016747">
    <property type="term" value="F:acyltransferase activity, transferring groups other than amino-acyl groups"/>
    <property type="evidence" value="ECO:0007669"/>
    <property type="project" value="InterPro"/>
</dbReference>
<dbReference type="PANTHER" id="PTHR43420:SF44">
    <property type="entry name" value="ACETYLTRANSFERASE YPEA"/>
    <property type="match status" value="1"/>
</dbReference>
<dbReference type="PANTHER" id="PTHR43420">
    <property type="entry name" value="ACETYLTRANSFERASE"/>
    <property type="match status" value="1"/>
</dbReference>
<gene>
    <name evidence="4" type="ORF">Pr1d_28380</name>
</gene>
<feature type="domain" description="N-acetyltransferase" evidence="3">
    <location>
        <begin position="48"/>
        <end position="191"/>
    </location>
</feature>
<evidence type="ECO:0000259" key="3">
    <source>
        <dbReference type="PROSITE" id="PS51186"/>
    </source>
</evidence>
<accession>A0A5B9Q952</accession>
<keyword evidence="1 4" id="KW-0808">Transferase</keyword>
<dbReference type="InterPro" id="IPR050680">
    <property type="entry name" value="YpeA/RimI_acetyltransf"/>
</dbReference>
<dbReference type="Pfam" id="PF00583">
    <property type="entry name" value="Acetyltransf_1"/>
    <property type="match status" value="1"/>
</dbReference>
<dbReference type="Gene3D" id="3.40.630.30">
    <property type="match status" value="1"/>
</dbReference>
<reference evidence="4 5" key="1">
    <citation type="submission" date="2019-08" db="EMBL/GenBank/DDBJ databases">
        <title>Deep-cultivation of Planctomycetes and their phenomic and genomic characterization uncovers novel biology.</title>
        <authorList>
            <person name="Wiegand S."/>
            <person name="Jogler M."/>
            <person name="Boedeker C."/>
            <person name="Pinto D."/>
            <person name="Vollmers J."/>
            <person name="Rivas-Marin E."/>
            <person name="Kohn T."/>
            <person name="Peeters S.H."/>
            <person name="Heuer A."/>
            <person name="Rast P."/>
            <person name="Oberbeckmann S."/>
            <person name="Bunk B."/>
            <person name="Jeske O."/>
            <person name="Meyerdierks A."/>
            <person name="Storesund J.E."/>
            <person name="Kallscheuer N."/>
            <person name="Luecker S."/>
            <person name="Lage O.M."/>
            <person name="Pohl T."/>
            <person name="Merkel B.J."/>
            <person name="Hornburger P."/>
            <person name="Mueller R.-W."/>
            <person name="Bruemmer F."/>
            <person name="Labrenz M."/>
            <person name="Spormann A.M."/>
            <person name="Op den Camp H."/>
            <person name="Overmann J."/>
            <person name="Amann R."/>
            <person name="Jetten M.S.M."/>
            <person name="Mascher T."/>
            <person name="Medema M.H."/>
            <person name="Devos D.P."/>
            <person name="Kaster A.-K."/>
            <person name="Ovreas L."/>
            <person name="Rohde M."/>
            <person name="Galperin M.Y."/>
            <person name="Jogler C."/>
        </authorList>
    </citation>
    <scope>NUCLEOTIDE SEQUENCE [LARGE SCALE GENOMIC DNA]</scope>
    <source>
        <strain evidence="4 5">Pr1d</strain>
    </source>
</reference>
<dbReference type="PROSITE" id="PS51186">
    <property type="entry name" value="GNAT"/>
    <property type="match status" value="1"/>
</dbReference>
<dbReference type="InterPro" id="IPR000182">
    <property type="entry name" value="GNAT_dom"/>
</dbReference>
<name>A0A5B9Q952_9BACT</name>
<dbReference type="KEGG" id="bgok:Pr1d_28380"/>
<sequence>MRFMNFHYVKRYRMEMNLLRWQAPVLRLPHGYLLVPWHHSLTQHHAEVKYRSFRDGIDAQVFPCLGELEGCERLMSEIKAKDGFVPEATWLVEYIGDGLRYAEYCGTIQAVRTQKNRSSIQNVGVLAEHRGLGLGKGLMLASLLGMQQVGITQVGLEVTAENRSAVQLYHQLGFRSVRTLYKSVELACAPAGS</sequence>
<dbReference type="EMBL" id="CP042913">
    <property type="protein sequence ID" value="QEG35537.1"/>
    <property type="molecule type" value="Genomic_DNA"/>
</dbReference>
<dbReference type="AlphaFoldDB" id="A0A5B9Q952"/>
<dbReference type="SUPFAM" id="SSF55729">
    <property type="entry name" value="Acyl-CoA N-acyltransferases (Nat)"/>
    <property type="match status" value="1"/>
</dbReference>
<evidence type="ECO:0000313" key="5">
    <source>
        <dbReference type="Proteomes" id="UP000323917"/>
    </source>
</evidence>
<evidence type="ECO:0000256" key="2">
    <source>
        <dbReference type="ARBA" id="ARBA00023315"/>
    </source>
</evidence>